<proteinExistence type="predicted"/>
<sequence length="257" mass="27568">MKVLLTGATGVAGLATLRALLKDPSVSHVTVLARRPLPAWVKLPGSPPASSPDSPPTHPKLTALTQPSFLSYPPDLLPTLAEHDACIWALGTASRSVSESEYVEITEGYLNAFLGALEEAKVGSGEKPFRFVFVSGNGADSKGKSMILFARSKGRAENALFAFADGSSGKVKASVLRPAYFFPSPEHPEDAQHQRGATARFMHTVLSPVFSAMSMITPVENLAEFAIQAAKGMWEDKGRLFENGEMNKLVEQAREKA</sequence>
<evidence type="ECO:0000313" key="3">
    <source>
        <dbReference type="Proteomes" id="UP000030671"/>
    </source>
</evidence>
<dbReference type="InterPro" id="IPR036291">
    <property type="entry name" value="NAD(P)-bd_dom_sf"/>
</dbReference>
<dbReference type="EMBL" id="KI925465">
    <property type="protein sequence ID" value="ETW75794.1"/>
    <property type="molecule type" value="Genomic_DNA"/>
</dbReference>
<dbReference type="GeneID" id="20677133"/>
<accession>W4JQQ8</accession>
<dbReference type="HOGENOM" id="CLU_071330_5_1_1"/>
<dbReference type="SUPFAM" id="SSF51735">
    <property type="entry name" value="NAD(P)-binding Rossmann-fold domains"/>
    <property type="match status" value="1"/>
</dbReference>
<evidence type="ECO:0000313" key="2">
    <source>
        <dbReference type="EMBL" id="ETW75794.1"/>
    </source>
</evidence>
<dbReference type="InParanoid" id="W4JQQ8"/>
<protein>
    <recommendedName>
        <fullName evidence="4">NAD(P)-binding domain-containing protein</fullName>
    </recommendedName>
</protein>
<gene>
    <name evidence="2" type="ORF">HETIRDRAFT_461020</name>
</gene>
<dbReference type="PANTHER" id="PTHR14097">
    <property type="entry name" value="OXIDOREDUCTASE HTATIP2"/>
    <property type="match status" value="1"/>
</dbReference>
<evidence type="ECO:0008006" key="4">
    <source>
        <dbReference type="Google" id="ProtNLM"/>
    </source>
</evidence>
<name>W4JQQ8_HETIT</name>
<dbReference type="OrthoDB" id="9975943at2759"/>
<dbReference type="eggNOG" id="ENOG502S03H">
    <property type="taxonomic scope" value="Eukaryota"/>
</dbReference>
<reference evidence="2 3" key="1">
    <citation type="journal article" date="2012" name="New Phytol.">
        <title>Insight into trade-off between wood decay and parasitism from the genome of a fungal forest pathogen.</title>
        <authorList>
            <person name="Olson A."/>
            <person name="Aerts A."/>
            <person name="Asiegbu F."/>
            <person name="Belbahri L."/>
            <person name="Bouzid O."/>
            <person name="Broberg A."/>
            <person name="Canback B."/>
            <person name="Coutinho P.M."/>
            <person name="Cullen D."/>
            <person name="Dalman K."/>
            <person name="Deflorio G."/>
            <person name="van Diepen L.T."/>
            <person name="Dunand C."/>
            <person name="Duplessis S."/>
            <person name="Durling M."/>
            <person name="Gonthier P."/>
            <person name="Grimwood J."/>
            <person name="Fossdal C.G."/>
            <person name="Hansson D."/>
            <person name="Henrissat B."/>
            <person name="Hietala A."/>
            <person name="Himmelstrand K."/>
            <person name="Hoffmeister D."/>
            <person name="Hogberg N."/>
            <person name="James T.Y."/>
            <person name="Karlsson M."/>
            <person name="Kohler A."/>
            <person name="Kues U."/>
            <person name="Lee Y.H."/>
            <person name="Lin Y.C."/>
            <person name="Lind M."/>
            <person name="Lindquist E."/>
            <person name="Lombard V."/>
            <person name="Lucas S."/>
            <person name="Lunden K."/>
            <person name="Morin E."/>
            <person name="Murat C."/>
            <person name="Park J."/>
            <person name="Raffaello T."/>
            <person name="Rouze P."/>
            <person name="Salamov A."/>
            <person name="Schmutz J."/>
            <person name="Solheim H."/>
            <person name="Stahlberg J."/>
            <person name="Velez H."/>
            <person name="de Vries R.P."/>
            <person name="Wiebenga A."/>
            <person name="Woodward S."/>
            <person name="Yakovlev I."/>
            <person name="Garbelotto M."/>
            <person name="Martin F."/>
            <person name="Grigoriev I.V."/>
            <person name="Stenlid J."/>
        </authorList>
    </citation>
    <scope>NUCLEOTIDE SEQUENCE [LARGE SCALE GENOMIC DNA]</scope>
    <source>
        <strain evidence="2 3">TC 32-1</strain>
    </source>
</reference>
<dbReference type="Proteomes" id="UP000030671">
    <property type="component" value="Unassembled WGS sequence"/>
</dbReference>
<dbReference type="PANTHER" id="PTHR14097:SF8">
    <property type="entry name" value="NAD(P)-BINDING DOMAIN-CONTAINING PROTEIN"/>
    <property type="match status" value="1"/>
</dbReference>
<dbReference type="RefSeq" id="XP_009552046.1">
    <property type="nucleotide sequence ID" value="XM_009553751.1"/>
</dbReference>
<evidence type="ECO:0000256" key="1">
    <source>
        <dbReference type="SAM" id="MobiDB-lite"/>
    </source>
</evidence>
<feature type="region of interest" description="Disordered" evidence="1">
    <location>
        <begin position="43"/>
        <end position="64"/>
    </location>
</feature>
<dbReference type="KEGG" id="hir:HETIRDRAFT_461020"/>
<keyword evidence="3" id="KW-1185">Reference proteome</keyword>
<organism evidence="2 3">
    <name type="scientific">Heterobasidion irregulare (strain TC 32-1)</name>
    <dbReference type="NCBI Taxonomy" id="747525"/>
    <lineage>
        <taxon>Eukaryota</taxon>
        <taxon>Fungi</taxon>
        <taxon>Dikarya</taxon>
        <taxon>Basidiomycota</taxon>
        <taxon>Agaricomycotina</taxon>
        <taxon>Agaricomycetes</taxon>
        <taxon>Russulales</taxon>
        <taxon>Bondarzewiaceae</taxon>
        <taxon>Heterobasidion</taxon>
        <taxon>Heterobasidion annosum species complex</taxon>
    </lineage>
</organism>
<dbReference type="AlphaFoldDB" id="W4JQQ8"/>
<feature type="compositionally biased region" description="Pro residues" evidence="1">
    <location>
        <begin position="45"/>
        <end position="58"/>
    </location>
</feature>
<dbReference type="Gene3D" id="3.40.50.720">
    <property type="entry name" value="NAD(P)-binding Rossmann-like Domain"/>
    <property type="match status" value="1"/>
</dbReference>